<feature type="region of interest" description="Disordered" evidence="1">
    <location>
        <begin position="607"/>
        <end position="643"/>
    </location>
</feature>
<feature type="region of interest" description="Disordered" evidence="1">
    <location>
        <begin position="325"/>
        <end position="346"/>
    </location>
</feature>
<feature type="compositionally biased region" description="Low complexity" evidence="1">
    <location>
        <begin position="631"/>
        <end position="643"/>
    </location>
</feature>
<evidence type="ECO:0000256" key="1">
    <source>
        <dbReference type="SAM" id="MobiDB-lite"/>
    </source>
</evidence>
<accession>A0A182UY39</accession>
<feature type="compositionally biased region" description="Low complexity" evidence="1">
    <location>
        <begin position="334"/>
        <end position="344"/>
    </location>
</feature>
<protein>
    <submittedName>
        <fullName evidence="2">Uncharacterized protein</fullName>
    </submittedName>
</protein>
<organism evidence="2 3">
    <name type="scientific">Anopheles merus</name>
    <name type="common">Mosquito</name>
    <dbReference type="NCBI Taxonomy" id="30066"/>
    <lineage>
        <taxon>Eukaryota</taxon>
        <taxon>Metazoa</taxon>
        <taxon>Ecdysozoa</taxon>
        <taxon>Arthropoda</taxon>
        <taxon>Hexapoda</taxon>
        <taxon>Insecta</taxon>
        <taxon>Pterygota</taxon>
        <taxon>Neoptera</taxon>
        <taxon>Endopterygota</taxon>
        <taxon>Diptera</taxon>
        <taxon>Nematocera</taxon>
        <taxon>Culicoidea</taxon>
        <taxon>Culicidae</taxon>
        <taxon>Anophelinae</taxon>
        <taxon>Anopheles</taxon>
    </lineage>
</organism>
<feature type="compositionally biased region" description="Low complexity" evidence="1">
    <location>
        <begin position="607"/>
        <end position="617"/>
    </location>
</feature>
<keyword evidence="3" id="KW-1185">Reference proteome</keyword>
<reference evidence="2" key="1">
    <citation type="submission" date="2020-05" db="UniProtKB">
        <authorList>
            <consortium name="EnsemblMetazoa"/>
        </authorList>
    </citation>
    <scope>IDENTIFICATION</scope>
    <source>
        <strain evidence="2">MAF</strain>
    </source>
</reference>
<evidence type="ECO:0000313" key="2">
    <source>
        <dbReference type="EnsemblMetazoa" id="AMEM005649-PA"/>
    </source>
</evidence>
<dbReference type="AlphaFoldDB" id="A0A182UY39"/>
<dbReference type="Proteomes" id="UP000075903">
    <property type="component" value="Unassembled WGS sequence"/>
</dbReference>
<sequence>MPNGMRGRLATWFRYLLYALAASGANGLRAPGLARLVSAFLLGFCFGRFGFLPGSAAGPSPLFGTIHSLSVLDDSSENRLPVVVVVVAVVLVEEVAAAAPFFGVASRGDSPIQDGVDEEDECCSLMSGVLGTPVGENCSPCGSASTCRKSTGPPSNACPAKDGCLGPPAHHVRAQQLSPAAAACLRCFLLVGGVVKGVDGVTAAPPGDSIEATCGGVLSSSITITSRSLAVSGAFSAFGSNGGCRCCLPVSCCCDMMAGEAVISRLGCIFWSRFSWAACSAAIWLWGGGADSSCLNGPIGCGGFFSGSERAAVLGAFGTRLNARSGWDPPPVPTSGSGPSPSGPMSGGGSDPASCCWPRCWLAAFFLDTFFGFGTGSGAAAIAAGSKFGGIGGGAIGPPNSPPAGCCSIASGPGGSFGTADLRFFGGLSLPAPFTLAGLGGLPGGKGALVPGRPIPPACSFCSDLTAAAPIAPSLTNGLNTRFSLAGAYWPAASSPGAAGGNTFSSFTATAAAPSNGLPPTGSSPAGGGGGFISAPFSPPACLSGLRDAPVWPLSAFFFSLSTGFFFTFFGVFSPACFPGGGGGGGGRAGSCGAAAAPTVPPAGLVPAADASSAADDTGANVDSVEEPAAADEPAATGGRCDAAGSGAMGAGGAGIGRSSGMMGMRDSGSLPSRAGEMNPDVVMITLLISRVGRPSSVTIGGFAPAVPVGGSSVGVGFSFGTTLPSAGFSSAAGAGSSVVSPRVAVVVVVVAVGDVTVTSGCSFTSIVCIGISTSSLMTACGTIAPSSSSSPPVPPPSVRARPSLAAMEAAATDAIASAALLSKLFASTIPPAGTTASLSSSLLPPAAAPPAAPSSSLSNSSGGMYSGMWTGRVSTSRLPGFRKFRLDSFGSGKRGTSSGSGIGSTNWMYSISSSRLMPISLYASARSSRFASVRLYSSQYRCMMREISRRKCCVTSTSRSIVDVWVECQPIVWQIWATATFSTCWALNRRGDLMDEGVEASDLSWPIWARCFLISRDTSIWGRCCHSFITSFGAITWSPFSRSSSVTQTIAALMPA</sequence>
<dbReference type="VEuPathDB" id="VectorBase:AMEM005649"/>
<dbReference type="EnsemblMetazoa" id="AMEM005649-RA">
    <property type="protein sequence ID" value="AMEM005649-PA"/>
    <property type="gene ID" value="AMEM005649"/>
</dbReference>
<name>A0A182UY39_ANOME</name>
<proteinExistence type="predicted"/>
<evidence type="ECO:0000313" key="3">
    <source>
        <dbReference type="Proteomes" id="UP000075903"/>
    </source>
</evidence>